<keyword evidence="8" id="KW-1185">Reference proteome</keyword>
<protein>
    <submittedName>
        <fullName evidence="9">Granulin a</fullName>
    </submittedName>
</protein>
<evidence type="ECO:0000256" key="4">
    <source>
        <dbReference type="ARBA" id="ARBA00023157"/>
    </source>
</evidence>
<feature type="domain" description="Granulins" evidence="7">
    <location>
        <begin position="537"/>
        <end position="550"/>
    </location>
</feature>
<dbReference type="AlphaFoldDB" id="A0A9Y4NT82"/>
<name>A0A9Y4NT82_9TELE</name>
<evidence type="ECO:0000313" key="8">
    <source>
        <dbReference type="Proteomes" id="UP000694891"/>
    </source>
</evidence>
<dbReference type="Pfam" id="PF00396">
    <property type="entry name" value="Granulin"/>
    <property type="match status" value="8"/>
</dbReference>
<comment type="subcellular location">
    <subcellularLocation>
        <location evidence="1">Secreted</location>
    </subcellularLocation>
</comment>
<feature type="domain" description="Granulins" evidence="7">
    <location>
        <begin position="203"/>
        <end position="216"/>
    </location>
</feature>
<feature type="compositionally biased region" description="Acidic residues" evidence="5">
    <location>
        <begin position="667"/>
        <end position="681"/>
    </location>
</feature>
<reference evidence="9" key="1">
    <citation type="submission" date="2025-08" db="UniProtKB">
        <authorList>
            <consortium name="RefSeq"/>
        </authorList>
    </citation>
    <scope>IDENTIFICATION</scope>
</reference>
<keyword evidence="3" id="KW-0964">Secreted</keyword>
<feature type="domain" description="Granulins" evidence="7">
    <location>
        <begin position="720"/>
        <end position="733"/>
    </location>
</feature>
<dbReference type="InterPro" id="IPR039036">
    <property type="entry name" value="Granulin_fam"/>
</dbReference>
<feature type="domain" description="Granulins" evidence="7">
    <location>
        <begin position="51"/>
        <end position="64"/>
    </location>
</feature>
<dbReference type="FunFam" id="2.10.25.160:FF:000001">
    <property type="entry name" value="Granulin precursor"/>
    <property type="match status" value="3"/>
</dbReference>
<dbReference type="PANTHER" id="PTHR12274">
    <property type="entry name" value="GRANULIN"/>
    <property type="match status" value="1"/>
</dbReference>
<feature type="compositionally biased region" description="Polar residues" evidence="5">
    <location>
        <begin position="655"/>
        <end position="666"/>
    </location>
</feature>
<feature type="region of interest" description="Disordered" evidence="5">
    <location>
        <begin position="654"/>
        <end position="684"/>
    </location>
</feature>
<accession>A0A9Y4NT82</accession>
<keyword evidence="6" id="KW-0732">Signal</keyword>
<proteinExistence type="inferred from homology"/>
<feature type="signal peptide" evidence="6">
    <location>
        <begin position="1"/>
        <end position="17"/>
    </location>
</feature>
<dbReference type="GO" id="GO:0005576">
    <property type="term" value="C:extracellular region"/>
    <property type="evidence" value="ECO:0007669"/>
    <property type="project" value="UniProtKB-SubCell"/>
</dbReference>
<feature type="chain" id="PRO_5041402467" evidence="6">
    <location>
        <begin position="18"/>
        <end position="803"/>
    </location>
</feature>
<comment type="similarity">
    <text evidence="2">Belongs to the granulin family.</text>
</comment>
<dbReference type="RefSeq" id="XP_008303121.1">
    <property type="nucleotide sequence ID" value="XM_008304899.1"/>
</dbReference>
<feature type="domain" description="Granulins" evidence="7">
    <location>
        <begin position="140"/>
        <end position="153"/>
    </location>
</feature>
<feature type="domain" description="Granulins" evidence="7">
    <location>
        <begin position="616"/>
        <end position="629"/>
    </location>
</feature>
<gene>
    <name evidence="9" type="primary">grna</name>
</gene>
<dbReference type="PANTHER" id="PTHR12274:SF8">
    <property type="entry name" value="GRANULIN-A ISOFORM X1"/>
    <property type="match status" value="1"/>
</dbReference>
<feature type="domain" description="Granulins" evidence="7">
    <location>
        <begin position="401"/>
        <end position="414"/>
    </location>
</feature>
<organism evidence="8 9">
    <name type="scientific">Stegastes partitus</name>
    <name type="common">bicolor damselfish</name>
    <dbReference type="NCBI Taxonomy" id="144197"/>
    <lineage>
        <taxon>Eukaryota</taxon>
        <taxon>Metazoa</taxon>
        <taxon>Chordata</taxon>
        <taxon>Craniata</taxon>
        <taxon>Vertebrata</taxon>
        <taxon>Euteleostomi</taxon>
        <taxon>Actinopterygii</taxon>
        <taxon>Neopterygii</taxon>
        <taxon>Teleostei</taxon>
        <taxon>Neoteleostei</taxon>
        <taxon>Acanthomorphata</taxon>
        <taxon>Ovalentaria</taxon>
        <taxon>Pomacentridae</taxon>
        <taxon>Stegastes</taxon>
    </lineage>
</organism>
<dbReference type="Gene3D" id="2.10.25.160">
    <property type="entry name" value="Granulin"/>
    <property type="match status" value="10"/>
</dbReference>
<dbReference type="Proteomes" id="UP000694891">
    <property type="component" value="Unplaced"/>
</dbReference>
<dbReference type="SMART" id="SM00277">
    <property type="entry name" value="GRAN"/>
    <property type="match status" value="10"/>
</dbReference>
<evidence type="ECO:0000259" key="7">
    <source>
        <dbReference type="PROSITE" id="PS00799"/>
    </source>
</evidence>
<dbReference type="InterPro" id="IPR037277">
    <property type="entry name" value="Granulin_sf"/>
</dbReference>
<feature type="domain" description="Granulins" evidence="7">
    <location>
        <begin position="322"/>
        <end position="335"/>
    </location>
</feature>
<sequence length="803" mass="86914">MYRWVVICWALLALVGADECPDGGRCEAGQTCCNDPTNGYECCPFEQAECCGDHMHCCPADTVCETATSSCVNATVSIPWVERASADQPRLSKSFRMIKSYMGEDDDNICPDQSQCPAEFSCLKALTKFGCCPLAQGVSCSDGKHCCPEGHQCSADSRSCVKKDTVTTVMCKDGQTECPDETTCCEAPEGKWGCCPMPKAVCCSDKIHCCPEGSTCDVEHKKCISLSTNKEMPMWAKFPGRMRAEWENQKVVEQVTAGTVSEGGAETNPQVTTANTVPLSEAEVSASTVAKAAAATKKELENKMGDVKVALLRLTSFQAVCCADGSHCCPHQYKCDESKTSCIRGEVEIPWYTKIPADTSDQADLSAVQCDDGHQCPEHTTCCKLVTGQWGCCPLENAVCCSDKKHCCPQGYTCNMASNSCQKLLTMEVEIVPLTPVSLPELNPRPLQHGDVQCDEQTKCKDGDTCCRTSATTWGCCPLPNQRIRCTILSKKKGDNASNICNDVPCNETAACEDGTTCCKTKEGEWACCPLPEAVCCEDFIHCCPKGKKCNLPAQTCDDDTCSVPWAKKVPTIPRQDVQVKNVPCDPTASCPDDTTCCKTKEGKWACCPLPEAVCCDDHEHCCPKGTTCDTVTVTCNGPSGSSPMAQKIPAFSTAAPTTVSQTQMTEQEEENEEPEEENEEVEGRTQCDARTSCPDSTTCCFMTASQRWGCCPLPQAVCCADGSHCCPHQYKCDESKTSCIRGEVEIPWYTKIPADTSDQADLSAVQCDDGHQCPEHTTCCKLVTGQWGCCPLENVSDVCRNQ</sequence>
<evidence type="ECO:0000256" key="6">
    <source>
        <dbReference type="SAM" id="SignalP"/>
    </source>
</evidence>
<evidence type="ECO:0000313" key="9">
    <source>
        <dbReference type="RefSeq" id="XP_008303121.1"/>
    </source>
</evidence>
<evidence type="ECO:0000256" key="3">
    <source>
        <dbReference type="ARBA" id="ARBA00022525"/>
    </source>
</evidence>
<dbReference type="PROSITE" id="PS00799">
    <property type="entry name" value="GRANULINS"/>
    <property type="match status" value="8"/>
</dbReference>
<dbReference type="InterPro" id="IPR000118">
    <property type="entry name" value="Granulin"/>
</dbReference>
<keyword evidence="4" id="KW-1015">Disulfide bond</keyword>
<dbReference type="CTD" id="791524"/>
<evidence type="ECO:0000256" key="1">
    <source>
        <dbReference type="ARBA" id="ARBA00004613"/>
    </source>
</evidence>
<evidence type="ECO:0000256" key="5">
    <source>
        <dbReference type="SAM" id="MobiDB-lite"/>
    </source>
</evidence>
<evidence type="ECO:0000256" key="2">
    <source>
        <dbReference type="ARBA" id="ARBA00010093"/>
    </source>
</evidence>
<dbReference type="SUPFAM" id="SSF57277">
    <property type="entry name" value="Granulin repeat"/>
    <property type="match status" value="7"/>
</dbReference>